<accession>A0A0F7SN89</accession>
<dbReference type="EMBL" id="LN483157">
    <property type="protein sequence ID" value="CED83527.1"/>
    <property type="molecule type" value="Genomic_DNA"/>
</dbReference>
<evidence type="ECO:0000313" key="2">
    <source>
        <dbReference type="EMBL" id="CED83527.1"/>
    </source>
</evidence>
<sequence length="73" mass="7819">MLAEILGVITGIYISGSVLCTSLFRSKAKSDGPVLFVRYSLQAPNGNSLTGFFLGNVIVKQVLVSRQDISTAR</sequence>
<keyword evidence="1" id="KW-0812">Transmembrane</keyword>
<feature type="transmembrane region" description="Helical" evidence="1">
    <location>
        <begin position="6"/>
        <end position="24"/>
    </location>
</feature>
<evidence type="ECO:0000256" key="1">
    <source>
        <dbReference type="SAM" id="Phobius"/>
    </source>
</evidence>
<protein>
    <submittedName>
        <fullName evidence="2">Uncharacterized protein</fullName>
    </submittedName>
</protein>
<name>A0A0F7SN89_PHARH</name>
<dbReference type="AlphaFoldDB" id="A0A0F7SN89"/>
<reference evidence="2" key="1">
    <citation type="submission" date="2014-08" db="EMBL/GenBank/DDBJ databases">
        <authorList>
            <person name="Sharma Rahul"/>
            <person name="Thines Marco"/>
        </authorList>
    </citation>
    <scope>NUCLEOTIDE SEQUENCE</scope>
</reference>
<keyword evidence="1" id="KW-0472">Membrane</keyword>
<keyword evidence="1" id="KW-1133">Transmembrane helix</keyword>
<proteinExistence type="predicted"/>
<organism evidence="2">
    <name type="scientific">Phaffia rhodozyma</name>
    <name type="common">Yeast</name>
    <name type="synonym">Xanthophyllomyces dendrorhous</name>
    <dbReference type="NCBI Taxonomy" id="264483"/>
    <lineage>
        <taxon>Eukaryota</taxon>
        <taxon>Fungi</taxon>
        <taxon>Dikarya</taxon>
        <taxon>Basidiomycota</taxon>
        <taxon>Agaricomycotina</taxon>
        <taxon>Tremellomycetes</taxon>
        <taxon>Cystofilobasidiales</taxon>
        <taxon>Mrakiaceae</taxon>
        <taxon>Phaffia</taxon>
    </lineage>
</organism>